<comment type="caution">
    <text evidence="2">The sequence shown here is derived from an EMBL/GenBank/DDBJ whole genome shotgun (WGS) entry which is preliminary data.</text>
</comment>
<dbReference type="Proteomes" id="UP000615446">
    <property type="component" value="Unassembled WGS sequence"/>
</dbReference>
<evidence type="ECO:0000313" key="2">
    <source>
        <dbReference type="EMBL" id="GES77229.1"/>
    </source>
</evidence>
<dbReference type="EMBL" id="BLAL01000030">
    <property type="protein sequence ID" value="GES77229.1"/>
    <property type="molecule type" value="Genomic_DNA"/>
</dbReference>
<dbReference type="OrthoDB" id="2426885at2759"/>
<proteinExistence type="predicted"/>
<gene>
    <name evidence="2" type="ORF">RCL2_000461200</name>
</gene>
<sequence length="120" mass="13959">MSGSFPSNITIDELGARSVSIHTIGHEKANFTVVLTCMVDRTKLYPLIIFKLKNVPRANQKRNQLKDKIEIPSDDERGNEEDKKRETDDEYIGEEGKMDEETDEEYVDKEKEMDEEYIDK</sequence>
<feature type="compositionally biased region" description="Acidic residues" evidence="1">
    <location>
        <begin position="88"/>
        <end position="120"/>
    </location>
</feature>
<name>A0A8H3KYF2_9GLOM</name>
<evidence type="ECO:0000256" key="1">
    <source>
        <dbReference type="SAM" id="MobiDB-lite"/>
    </source>
</evidence>
<evidence type="ECO:0000313" key="3">
    <source>
        <dbReference type="Proteomes" id="UP000615446"/>
    </source>
</evidence>
<protein>
    <submittedName>
        <fullName evidence="2">Pogo transposable element with KRAB domain</fullName>
    </submittedName>
</protein>
<dbReference type="AlphaFoldDB" id="A0A8H3KYF2"/>
<feature type="region of interest" description="Disordered" evidence="1">
    <location>
        <begin position="61"/>
        <end position="120"/>
    </location>
</feature>
<reference evidence="2" key="1">
    <citation type="submission" date="2019-10" db="EMBL/GenBank/DDBJ databases">
        <title>Conservation and host-specific expression of non-tandemly repeated heterogenous ribosome RNA gene in arbuscular mycorrhizal fungi.</title>
        <authorList>
            <person name="Maeda T."/>
            <person name="Kobayashi Y."/>
            <person name="Nakagawa T."/>
            <person name="Ezawa T."/>
            <person name="Yamaguchi K."/>
            <person name="Bino T."/>
            <person name="Nishimoto Y."/>
            <person name="Shigenobu S."/>
            <person name="Kawaguchi M."/>
        </authorList>
    </citation>
    <scope>NUCLEOTIDE SEQUENCE</scope>
    <source>
        <strain evidence="2">HR1</strain>
    </source>
</reference>
<feature type="compositionally biased region" description="Basic and acidic residues" evidence="1">
    <location>
        <begin position="64"/>
        <end position="87"/>
    </location>
</feature>
<organism evidence="2 3">
    <name type="scientific">Rhizophagus clarus</name>
    <dbReference type="NCBI Taxonomy" id="94130"/>
    <lineage>
        <taxon>Eukaryota</taxon>
        <taxon>Fungi</taxon>
        <taxon>Fungi incertae sedis</taxon>
        <taxon>Mucoromycota</taxon>
        <taxon>Glomeromycotina</taxon>
        <taxon>Glomeromycetes</taxon>
        <taxon>Glomerales</taxon>
        <taxon>Glomeraceae</taxon>
        <taxon>Rhizophagus</taxon>
    </lineage>
</organism>
<accession>A0A8H3KYF2</accession>